<proteinExistence type="inferred from homology"/>
<evidence type="ECO:0000313" key="8">
    <source>
        <dbReference type="Proteomes" id="UP000325577"/>
    </source>
</evidence>
<evidence type="ECO:0000256" key="3">
    <source>
        <dbReference type="ARBA" id="ARBA00022679"/>
    </source>
</evidence>
<dbReference type="GO" id="GO:0102970">
    <property type="term" value="F:7-deoxyloganetic acid glucosyltransferase activity"/>
    <property type="evidence" value="ECO:0007669"/>
    <property type="project" value="UniProtKB-EC"/>
</dbReference>
<evidence type="ECO:0000256" key="5">
    <source>
        <dbReference type="RuleBase" id="RU003718"/>
    </source>
</evidence>
<comment type="catalytic activity">
    <reaction evidence="4">
        <text>7-deoxyloganetate + UDP-alpha-D-glucose = 7-deoxyloganate + UDP + H(+)</text>
        <dbReference type="Rhea" id="RHEA:39895"/>
        <dbReference type="ChEBI" id="CHEBI:15378"/>
        <dbReference type="ChEBI" id="CHEBI:58223"/>
        <dbReference type="ChEBI" id="CHEBI:58885"/>
        <dbReference type="ChEBI" id="CHEBI:76844"/>
        <dbReference type="ChEBI" id="CHEBI:76846"/>
        <dbReference type="EC" id="2.4.1.323"/>
    </reaction>
</comment>
<dbReference type="AlphaFoldDB" id="A0A5J4ZM06"/>
<evidence type="ECO:0000313" key="7">
    <source>
        <dbReference type="EMBL" id="KAA8518969.1"/>
    </source>
</evidence>
<keyword evidence="2 5" id="KW-0328">Glycosyltransferase</keyword>
<accession>A0A5J4ZM06</accession>
<dbReference type="InterPro" id="IPR035595">
    <property type="entry name" value="UDP_glycos_trans_CS"/>
</dbReference>
<keyword evidence="3 5" id="KW-0808">Transferase</keyword>
<dbReference type="GO" id="GO:0080043">
    <property type="term" value="F:quercetin 3-O-glucosyltransferase activity"/>
    <property type="evidence" value="ECO:0007669"/>
    <property type="project" value="TreeGrafter"/>
</dbReference>
<dbReference type="OrthoDB" id="5835829at2759"/>
<protein>
    <recommendedName>
        <fullName evidence="6">Glycosyltransferase</fullName>
        <ecNumber evidence="6">2.4.1.-</ecNumber>
    </recommendedName>
</protein>
<evidence type="ECO:0000256" key="1">
    <source>
        <dbReference type="ARBA" id="ARBA00009995"/>
    </source>
</evidence>
<keyword evidence="8" id="KW-1185">Reference proteome</keyword>
<dbReference type="EC" id="2.4.1.-" evidence="6"/>
<name>A0A5J4ZM06_9ASTE</name>
<dbReference type="EMBL" id="CM018050">
    <property type="protein sequence ID" value="KAA8518969.1"/>
    <property type="molecule type" value="Genomic_DNA"/>
</dbReference>
<gene>
    <name evidence="7" type="ORF">F0562_016257</name>
</gene>
<dbReference type="PROSITE" id="PS00375">
    <property type="entry name" value="UDPGT"/>
    <property type="match status" value="1"/>
</dbReference>
<comment type="similarity">
    <text evidence="1 5">Belongs to the UDP-glycosyltransferase family.</text>
</comment>
<evidence type="ECO:0000256" key="4">
    <source>
        <dbReference type="ARBA" id="ARBA00051827"/>
    </source>
</evidence>
<evidence type="ECO:0000256" key="2">
    <source>
        <dbReference type="ARBA" id="ARBA00022676"/>
    </source>
</evidence>
<dbReference type="PANTHER" id="PTHR11926:SF1392">
    <property type="entry name" value="GLYCOSYLTRANSFERASE"/>
    <property type="match status" value="1"/>
</dbReference>
<sequence length="478" mass="53671">MAELGMDVPQPHVVILPFPAQGHIKPMLMLAELLCHAGFDITFVNTDHNHTHIDQSGFHSRFPRLRFMSIPDGLPPEHPRIFSGRLAPDWLFSTRSVSKPKFKDLVISLSQETGRWSPPTCIIADGIMSSAIDVAEELEIPVITFRTYNAGSTWINFHITKLIEKGEIPFQGDDMNRPITSIPELENILRRKDLPSICRVEEVENPVLQFYITETAAMTRASALILNTFNELEAPVISQLGSIFPKIYTIGPLHALLESRIKDHPRSDSSNGSLRKQDRTCLTWLDSQPSKSVIYVSFGSVVVLTHDQLLEFWHGLVNSEKPFLWVRRQGLLGMDEEVGETPAELMRGTEERGCIVGWAPQEEVLAHRAVGGFLTHGGWNSTLESILAGVPMVCWPQVADQQPNSRFVSDLWGIGLDMKDTCDRSIVEKMVRDLMEGKRESIRQSSAEISRMAHDSVQEGGSSYCNIDKLIEHTRSIM</sequence>
<dbReference type="SUPFAM" id="SSF53756">
    <property type="entry name" value="UDP-Glycosyltransferase/glycogen phosphorylase"/>
    <property type="match status" value="1"/>
</dbReference>
<dbReference type="InterPro" id="IPR002213">
    <property type="entry name" value="UDP_glucos_trans"/>
</dbReference>
<dbReference type="GO" id="GO:0080044">
    <property type="term" value="F:quercetin 7-O-glucosyltransferase activity"/>
    <property type="evidence" value="ECO:0007669"/>
    <property type="project" value="TreeGrafter"/>
</dbReference>
<dbReference type="Gene3D" id="3.40.50.2000">
    <property type="entry name" value="Glycogen Phosphorylase B"/>
    <property type="match status" value="2"/>
</dbReference>
<dbReference type="FunFam" id="3.40.50.2000:FF:000065">
    <property type="entry name" value="Glycosyltransferase"/>
    <property type="match status" value="1"/>
</dbReference>
<dbReference type="CDD" id="cd03784">
    <property type="entry name" value="GT1_Gtf-like"/>
    <property type="match status" value="1"/>
</dbReference>
<evidence type="ECO:0000256" key="6">
    <source>
        <dbReference type="RuleBase" id="RU362057"/>
    </source>
</evidence>
<dbReference type="Pfam" id="PF00201">
    <property type="entry name" value="UDPGT"/>
    <property type="match status" value="1"/>
</dbReference>
<reference evidence="7 8" key="1">
    <citation type="submission" date="2019-09" db="EMBL/GenBank/DDBJ databases">
        <title>A chromosome-level genome assembly of the Chinese tupelo Nyssa sinensis.</title>
        <authorList>
            <person name="Yang X."/>
            <person name="Kang M."/>
            <person name="Yang Y."/>
            <person name="Xiong H."/>
            <person name="Wang M."/>
            <person name="Zhang Z."/>
            <person name="Wang Z."/>
            <person name="Wu H."/>
            <person name="Ma T."/>
            <person name="Liu J."/>
            <person name="Xi Z."/>
        </authorList>
    </citation>
    <scope>NUCLEOTIDE SEQUENCE [LARGE SCALE GENOMIC DNA]</scope>
    <source>
        <strain evidence="7">J267</strain>
        <tissue evidence="7">Leaf</tissue>
    </source>
</reference>
<dbReference type="Proteomes" id="UP000325577">
    <property type="component" value="Linkage Group LG7"/>
</dbReference>
<dbReference type="PANTHER" id="PTHR11926">
    <property type="entry name" value="GLUCOSYL/GLUCURONOSYL TRANSFERASES"/>
    <property type="match status" value="1"/>
</dbReference>
<dbReference type="FunFam" id="3.40.50.2000:FF:000040">
    <property type="entry name" value="UDP-glycosyltransferase 76C1"/>
    <property type="match status" value="1"/>
</dbReference>
<organism evidence="7 8">
    <name type="scientific">Nyssa sinensis</name>
    <dbReference type="NCBI Taxonomy" id="561372"/>
    <lineage>
        <taxon>Eukaryota</taxon>
        <taxon>Viridiplantae</taxon>
        <taxon>Streptophyta</taxon>
        <taxon>Embryophyta</taxon>
        <taxon>Tracheophyta</taxon>
        <taxon>Spermatophyta</taxon>
        <taxon>Magnoliopsida</taxon>
        <taxon>eudicotyledons</taxon>
        <taxon>Gunneridae</taxon>
        <taxon>Pentapetalae</taxon>
        <taxon>asterids</taxon>
        <taxon>Cornales</taxon>
        <taxon>Nyssaceae</taxon>
        <taxon>Nyssa</taxon>
    </lineage>
</organism>